<dbReference type="AlphaFoldDB" id="A0A0E4HC69"/>
<dbReference type="HOGENOM" id="CLU_179078_0_0_9"/>
<proteinExistence type="predicted"/>
<evidence type="ECO:0008006" key="3">
    <source>
        <dbReference type="Google" id="ProtNLM"/>
    </source>
</evidence>
<accession>A0A0E4HC69</accession>
<name>A0A0E4HC69_9BACL</name>
<reference evidence="2" key="1">
    <citation type="submission" date="2015-03" db="EMBL/GenBank/DDBJ databases">
        <authorList>
            <person name="Wibberg D."/>
        </authorList>
    </citation>
    <scope>NUCLEOTIDE SEQUENCE [LARGE SCALE GENOMIC DNA]</scope>
</reference>
<evidence type="ECO:0000313" key="1">
    <source>
        <dbReference type="EMBL" id="CQR56519.1"/>
    </source>
</evidence>
<dbReference type="RefSeq" id="WP_081487167.1">
    <property type="nucleotide sequence ID" value="NZ_LN831776.1"/>
</dbReference>
<dbReference type="InterPro" id="IPR020516">
    <property type="entry name" value="Uncharacterised_YxcD"/>
</dbReference>
<dbReference type="STRING" id="483937.AMQ84_25440"/>
<dbReference type="KEGG" id="pri:PRIO_4117"/>
<protein>
    <recommendedName>
        <fullName evidence="3">DUF2653 family protein</fullName>
    </recommendedName>
</protein>
<organism evidence="1 2">
    <name type="scientific">Paenibacillus riograndensis SBR5</name>
    <dbReference type="NCBI Taxonomy" id="1073571"/>
    <lineage>
        <taxon>Bacteria</taxon>
        <taxon>Bacillati</taxon>
        <taxon>Bacillota</taxon>
        <taxon>Bacilli</taxon>
        <taxon>Bacillales</taxon>
        <taxon>Paenibacillaceae</taxon>
        <taxon>Paenibacillus</taxon>
        <taxon>Paenibacillus sonchi group</taxon>
    </lineage>
</organism>
<sequence length="100" mass="11501">MADTNMALTVLSMDEIINAICLHMAERKGVRVQEVQVELSWEEDTGYTAEVWVQGRSQYLVESNMIEAILRYLDGEYGIRAYREDVRLELDEEITAVVNT</sequence>
<dbReference type="Pfam" id="PF10850">
    <property type="entry name" value="DUF2653"/>
    <property type="match status" value="1"/>
</dbReference>
<dbReference type="EMBL" id="LN831776">
    <property type="protein sequence ID" value="CQR56519.1"/>
    <property type="molecule type" value="Genomic_DNA"/>
</dbReference>
<dbReference type="Proteomes" id="UP000033163">
    <property type="component" value="Chromosome I"/>
</dbReference>
<evidence type="ECO:0000313" key="2">
    <source>
        <dbReference type="Proteomes" id="UP000033163"/>
    </source>
</evidence>
<gene>
    <name evidence="1" type="ORF">PRIO_4117</name>
</gene>
<dbReference type="PATRIC" id="fig|1073571.4.peg.4403"/>